<dbReference type="EMBL" id="JAEKNR010000089">
    <property type="protein sequence ID" value="MBJ7598004.1"/>
    <property type="molecule type" value="Genomic_DNA"/>
</dbReference>
<keyword evidence="2" id="KW-0238">DNA-binding</keyword>
<dbReference type="NCBIfam" id="TIGR01764">
    <property type="entry name" value="excise"/>
    <property type="match status" value="1"/>
</dbReference>
<dbReference type="InterPro" id="IPR041657">
    <property type="entry name" value="HTH_17"/>
</dbReference>
<evidence type="ECO:0000313" key="3">
    <source>
        <dbReference type="Proteomes" id="UP000612893"/>
    </source>
</evidence>
<dbReference type="RefSeq" id="WP_350341366.1">
    <property type="nucleotide sequence ID" value="NZ_JAEKNR010000089.1"/>
</dbReference>
<feature type="domain" description="Helix-turn-helix" evidence="1">
    <location>
        <begin position="7"/>
        <end position="39"/>
    </location>
</feature>
<gene>
    <name evidence="2" type="ORF">JF922_07940</name>
</gene>
<dbReference type="Gene3D" id="1.10.1660.10">
    <property type="match status" value="1"/>
</dbReference>
<comment type="caution">
    <text evidence="2">The sequence shown here is derived from an EMBL/GenBank/DDBJ whole genome shotgun (WGS) entry which is preliminary data.</text>
</comment>
<evidence type="ECO:0000259" key="1">
    <source>
        <dbReference type="Pfam" id="PF12728"/>
    </source>
</evidence>
<proteinExistence type="predicted"/>
<reference evidence="2" key="1">
    <citation type="submission" date="2020-10" db="EMBL/GenBank/DDBJ databases">
        <title>Ca. Dormibacterota MAGs.</title>
        <authorList>
            <person name="Montgomery K."/>
        </authorList>
    </citation>
    <scope>NUCLEOTIDE SEQUENCE [LARGE SCALE GENOMIC DNA]</scope>
    <source>
        <strain evidence="2">SC8812_S17_10</strain>
    </source>
</reference>
<evidence type="ECO:0000313" key="2">
    <source>
        <dbReference type="EMBL" id="MBJ7598004.1"/>
    </source>
</evidence>
<organism evidence="2 3">
    <name type="scientific">Candidatus Nephthysia bennettiae</name>
    <dbReference type="NCBI Taxonomy" id="3127016"/>
    <lineage>
        <taxon>Bacteria</taxon>
        <taxon>Bacillati</taxon>
        <taxon>Candidatus Dormiibacterota</taxon>
        <taxon>Candidatus Dormibacteria</taxon>
        <taxon>Candidatus Dormibacterales</taxon>
        <taxon>Candidatus Dormibacteraceae</taxon>
        <taxon>Candidatus Nephthysia</taxon>
    </lineage>
</organism>
<dbReference type="GO" id="GO:0003677">
    <property type="term" value="F:DNA binding"/>
    <property type="evidence" value="ECO:0007669"/>
    <property type="project" value="UniProtKB-KW"/>
</dbReference>
<sequence>MAERGERTWVQEGKLRAYRLEAGGHRRFKREDLDRLLTEEPRPEP</sequence>
<name>A0A934K338_9BACT</name>
<dbReference type="InterPro" id="IPR009061">
    <property type="entry name" value="DNA-bd_dom_put_sf"/>
</dbReference>
<dbReference type="SUPFAM" id="SSF46955">
    <property type="entry name" value="Putative DNA-binding domain"/>
    <property type="match status" value="1"/>
</dbReference>
<dbReference type="AlphaFoldDB" id="A0A934K338"/>
<dbReference type="InterPro" id="IPR010093">
    <property type="entry name" value="SinI_DNA-bd"/>
</dbReference>
<dbReference type="Pfam" id="PF12728">
    <property type="entry name" value="HTH_17"/>
    <property type="match status" value="1"/>
</dbReference>
<accession>A0A934K338</accession>
<dbReference type="Proteomes" id="UP000612893">
    <property type="component" value="Unassembled WGS sequence"/>
</dbReference>
<protein>
    <submittedName>
        <fullName evidence="2">Excisionase family DNA-binding protein</fullName>
    </submittedName>
</protein>
<keyword evidence="3" id="KW-1185">Reference proteome</keyword>